<keyword evidence="2" id="KW-0489">Methyltransferase</keyword>
<keyword evidence="3" id="KW-1185">Reference proteome</keyword>
<dbReference type="Pfam" id="PF08241">
    <property type="entry name" value="Methyltransf_11"/>
    <property type="match status" value="1"/>
</dbReference>
<keyword evidence="2" id="KW-0808">Transferase</keyword>
<accession>A0A7W9JDY9</accession>
<organism evidence="2 3">
    <name type="scientific">Kribbella italica</name>
    <dbReference type="NCBI Taxonomy" id="1540520"/>
    <lineage>
        <taxon>Bacteria</taxon>
        <taxon>Bacillati</taxon>
        <taxon>Actinomycetota</taxon>
        <taxon>Actinomycetes</taxon>
        <taxon>Propionibacteriales</taxon>
        <taxon>Kribbellaceae</taxon>
        <taxon>Kribbella</taxon>
    </lineage>
</organism>
<feature type="domain" description="Methyltransferase type 11" evidence="1">
    <location>
        <begin position="48"/>
        <end position="140"/>
    </location>
</feature>
<dbReference type="GO" id="GO:0008757">
    <property type="term" value="F:S-adenosylmethionine-dependent methyltransferase activity"/>
    <property type="evidence" value="ECO:0007669"/>
    <property type="project" value="InterPro"/>
</dbReference>
<proteinExistence type="predicted"/>
<dbReference type="AlphaFoldDB" id="A0A7W9JDY9"/>
<comment type="caution">
    <text evidence="2">The sequence shown here is derived from an EMBL/GenBank/DDBJ whole genome shotgun (WGS) entry which is preliminary data.</text>
</comment>
<dbReference type="EMBL" id="JACHMY010000001">
    <property type="protein sequence ID" value="MBB5840234.1"/>
    <property type="molecule type" value="Genomic_DNA"/>
</dbReference>
<dbReference type="Proteomes" id="UP000549971">
    <property type="component" value="Unassembled WGS sequence"/>
</dbReference>
<dbReference type="CDD" id="cd02440">
    <property type="entry name" value="AdoMet_MTases"/>
    <property type="match status" value="1"/>
</dbReference>
<dbReference type="RefSeq" id="WP_337926022.1">
    <property type="nucleotide sequence ID" value="NZ_JACHMY010000001.1"/>
</dbReference>
<gene>
    <name evidence="2" type="ORF">HDA39_006968</name>
</gene>
<dbReference type="Gene3D" id="3.40.50.150">
    <property type="entry name" value="Vaccinia Virus protein VP39"/>
    <property type="match status" value="1"/>
</dbReference>
<reference evidence="2 3" key="1">
    <citation type="submission" date="2020-08" db="EMBL/GenBank/DDBJ databases">
        <title>Sequencing the genomes of 1000 actinobacteria strains.</title>
        <authorList>
            <person name="Klenk H.-P."/>
        </authorList>
    </citation>
    <scope>NUCLEOTIDE SEQUENCE [LARGE SCALE GENOMIC DNA]</scope>
    <source>
        <strain evidence="2 3">DSM 28967</strain>
    </source>
</reference>
<dbReference type="GO" id="GO:0032259">
    <property type="term" value="P:methylation"/>
    <property type="evidence" value="ECO:0007669"/>
    <property type="project" value="UniProtKB-KW"/>
</dbReference>
<sequence>MNEHLARGWDEAAAGYEQYFVPRFRPWVEAAVAQLGDLPPGPILVPCCGTFPELDLLLDQFPHREIVGIDLSAGMVRLARERAGGRDLVSVVEGDASTLDPRWLRTCGAVVSVFGLQQLPEPEHAIGSWYDALHSEGRLSVVYWPSVTEETGPFSLIKDLLHPEAPADADADVDADAAAAAGDPAAALGGAVDRDELLRFPITYTGAAEFFEAYAHSGPMRATAIARGEAFVEELRKRFLERAPEGEWTHHPAARLITATGR</sequence>
<name>A0A7W9JDY9_9ACTN</name>
<protein>
    <submittedName>
        <fullName evidence="2">SAM-dependent methyltransferase</fullName>
    </submittedName>
</protein>
<evidence type="ECO:0000313" key="3">
    <source>
        <dbReference type="Proteomes" id="UP000549971"/>
    </source>
</evidence>
<evidence type="ECO:0000259" key="1">
    <source>
        <dbReference type="Pfam" id="PF08241"/>
    </source>
</evidence>
<dbReference type="InterPro" id="IPR029063">
    <property type="entry name" value="SAM-dependent_MTases_sf"/>
</dbReference>
<dbReference type="InterPro" id="IPR013216">
    <property type="entry name" value="Methyltransf_11"/>
</dbReference>
<evidence type="ECO:0000313" key="2">
    <source>
        <dbReference type="EMBL" id="MBB5840234.1"/>
    </source>
</evidence>
<dbReference type="SUPFAM" id="SSF53335">
    <property type="entry name" value="S-adenosyl-L-methionine-dependent methyltransferases"/>
    <property type="match status" value="1"/>
</dbReference>